<keyword evidence="7" id="KW-1185">Reference proteome</keyword>
<dbReference type="InterPro" id="IPR006710">
    <property type="entry name" value="Glyco_hydro_43"/>
</dbReference>
<accession>A0ABW7FAX2</accession>
<evidence type="ECO:0000313" key="7">
    <source>
        <dbReference type="Proteomes" id="UP001606210"/>
    </source>
</evidence>
<gene>
    <name evidence="6" type="ORF">ACG00Y_23720</name>
</gene>
<evidence type="ECO:0000256" key="3">
    <source>
        <dbReference type="ARBA" id="ARBA00023295"/>
    </source>
</evidence>
<sequence>MNTSLVGRAADTRAEPAPPPRFGIGVEGQRRADLGDGSFRNPVVGGDHPDPTVLKDGADYYLTFSSLQSCPGAVIWHSRDLVNWAPIAAALTQPLGTVRAPHLVKHQGRYFIYLCAQRGGRLAIHVSHADNMRGPWSDPVDLGLDGCTDPAHAVDEDGSRHLFVSGGRRIALTDDGLATRGALVRAHAEAPRLLRRGEFFYSLGATASGDGPPGSHVVKVARSPSLSGPWEACPFKLMDRTNGAADAWWTSGHANLVEGPAGDWWLVCHGHENGGRLGRQTLLQPVEWTRDGWCRVKGDQLDRPQRKPRRGAASPAGPALSDDFSSGRLGLQWSFFDAAPGELLRVRHDGAGLLLAAKGRSLADCSPLTCVLGDRSYVAELEFELIGAAQGGLALFHDARGFVGVGIGDGCMHTYSYGQEHRWMQQPVPGRHHRLRVTNHRHLVSFEHAIGDGPWVPSPWLKDVSALHQTVQDSFASLRLALFAAGEGEVRLRRFIYLGPGRDT</sequence>
<evidence type="ECO:0000256" key="2">
    <source>
        <dbReference type="ARBA" id="ARBA00022801"/>
    </source>
</evidence>
<feature type="region of interest" description="Disordered" evidence="5">
    <location>
        <begin position="299"/>
        <end position="323"/>
    </location>
</feature>
<proteinExistence type="inferred from homology"/>
<dbReference type="InterPro" id="IPR023296">
    <property type="entry name" value="Glyco_hydro_beta-prop_sf"/>
</dbReference>
<dbReference type="Gene3D" id="2.60.120.200">
    <property type="match status" value="1"/>
</dbReference>
<comment type="caution">
    <text evidence="6">The sequence shown here is derived from an EMBL/GenBank/DDBJ whole genome shotgun (WGS) entry which is preliminary data.</text>
</comment>
<keyword evidence="2 4" id="KW-0378">Hydrolase</keyword>
<dbReference type="SUPFAM" id="SSF75005">
    <property type="entry name" value="Arabinanase/levansucrase/invertase"/>
    <property type="match status" value="1"/>
</dbReference>
<evidence type="ECO:0000256" key="4">
    <source>
        <dbReference type="RuleBase" id="RU361187"/>
    </source>
</evidence>
<protein>
    <submittedName>
        <fullName evidence="6">Family 43 glycosylhydrolase</fullName>
    </submittedName>
</protein>
<dbReference type="Proteomes" id="UP001606210">
    <property type="component" value="Unassembled WGS sequence"/>
</dbReference>
<dbReference type="InterPro" id="IPR013320">
    <property type="entry name" value="ConA-like_dom_sf"/>
</dbReference>
<dbReference type="InterPro" id="IPR051795">
    <property type="entry name" value="Glycosyl_Hydrlase_43"/>
</dbReference>
<comment type="similarity">
    <text evidence="1 4">Belongs to the glycosyl hydrolase 43 family.</text>
</comment>
<feature type="region of interest" description="Disordered" evidence="5">
    <location>
        <begin position="1"/>
        <end position="28"/>
    </location>
</feature>
<dbReference type="PANTHER" id="PTHR42812:SF2">
    <property type="entry name" value="XYLOSIDASE_ARABINOSIDASE"/>
    <property type="match status" value="1"/>
</dbReference>
<name>A0ABW7FAX2_9BURK</name>
<dbReference type="RefSeq" id="WP_394483218.1">
    <property type="nucleotide sequence ID" value="NZ_JBIGHV010000010.1"/>
</dbReference>
<dbReference type="EMBL" id="JBIGHV010000010">
    <property type="protein sequence ID" value="MFG6432945.1"/>
    <property type="molecule type" value="Genomic_DNA"/>
</dbReference>
<evidence type="ECO:0000313" key="6">
    <source>
        <dbReference type="EMBL" id="MFG6432945.1"/>
    </source>
</evidence>
<dbReference type="PANTHER" id="PTHR42812">
    <property type="entry name" value="BETA-XYLOSIDASE"/>
    <property type="match status" value="1"/>
</dbReference>
<reference evidence="6 7" key="1">
    <citation type="submission" date="2024-08" db="EMBL/GenBank/DDBJ databases">
        <authorList>
            <person name="Lu H."/>
        </authorList>
    </citation>
    <scope>NUCLEOTIDE SEQUENCE [LARGE SCALE GENOMIC DNA]</scope>
    <source>
        <strain evidence="6 7">LYH14W</strain>
    </source>
</reference>
<organism evidence="6 7">
    <name type="scientific">Pelomonas parva</name>
    <dbReference type="NCBI Taxonomy" id="3299032"/>
    <lineage>
        <taxon>Bacteria</taxon>
        <taxon>Pseudomonadati</taxon>
        <taxon>Pseudomonadota</taxon>
        <taxon>Betaproteobacteria</taxon>
        <taxon>Burkholderiales</taxon>
        <taxon>Sphaerotilaceae</taxon>
        <taxon>Roseateles</taxon>
    </lineage>
</organism>
<feature type="compositionally biased region" description="Low complexity" evidence="5">
    <location>
        <begin position="311"/>
        <end position="323"/>
    </location>
</feature>
<keyword evidence="3 4" id="KW-0326">Glycosidase</keyword>
<evidence type="ECO:0000256" key="5">
    <source>
        <dbReference type="SAM" id="MobiDB-lite"/>
    </source>
</evidence>
<dbReference type="SUPFAM" id="SSF49899">
    <property type="entry name" value="Concanavalin A-like lectins/glucanases"/>
    <property type="match status" value="1"/>
</dbReference>
<dbReference type="Pfam" id="PF04616">
    <property type="entry name" value="Glyco_hydro_43"/>
    <property type="match status" value="1"/>
</dbReference>
<dbReference type="Gene3D" id="2.115.10.20">
    <property type="entry name" value="Glycosyl hydrolase domain, family 43"/>
    <property type="match status" value="1"/>
</dbReference>
<evidence type="ECO:0000256" key="1">
    <source>
        <dbReference type="ARBA" id="ARBA00009865"/>
    </source>
</evidence>